<accession>A0ABS2MZG1</accession>
<comment type="caution">
    <text evidence="1">The sequence shown here is derived from an EMBL/GenBank/DDBJ whole genome shotgun (WGS) entry which is preliminary data.</text>
</comment>
<dbReference type="Proteomes" id="UP001296943">
    <property type="component" value="Unassembled WGS sequence"/>
</dbReference>
<sequence>MDIIKADTVDKAVLAEFFEDKWDALEEKEALHRHGYFIEVEKEYQAFFALTPVSNSGCWLRSLYMKEGVPASLPLTIIESSIALARENGATDLYVYSHQPALNSLLSLLKFKQEQSPSFANKQIEQGTWWRQDVTSVVRAQS</sequence>
<gene>
    <name evidence="1" type="ORF">JOC48_001767</name>
</gene>
<evidence type="ECO:0000313" key="2">
    <source>
        <dbReference type="Proteomes" id="UP001296943"/>
    </source>
</evidence>
<organism evidence="1 2">
    <name type="scientific">Aquibacillus albus</name>
    <dbReference type="NCBI Taxonomy" id="1168171"/>
    <lineage>
        <taxon>Bacteria</taxon>
        <taxon>Bacillati</taxon>
        <taxon>Bacillota</taxon>
        <taxon>Bacilli</taxon>
        <taxon>Bacillales</taxon>
        <taxon>Bacillaceae</taxon>
        <taxon>Aquibacillus</taxon>
    </lineage>
</organism>
<evidence type="ECO:0000313" key="1">
    <source>
        <dbReference type="EMBL" id="MBM7571271.1"/>
    </source>
</evidence>
<dbReference type="RefSeq" id="WP_204498772.1">
    <property type="nucleotide sequence ID" value="NZ_JAFBDR010000008.1"/>
</dbReference>
<protein>
    <recommendedName>
        <fullName evidence="3">GNAT family N-acetyltransferase</fullName>
    </recommendedName>
</protein>
<name>A0ABS2MZG1_9BACI</name>
<reference evidence="1 2" key="1">
    <citation type="submission" date="2021-01" db="EMBL/GenBank/DDBJ databases">
        <title>Genomic Encyclopedia of Type Strains, Phase IV (KMG-IV): sequencing the most valuable type-strain genomes for metagenomic binning, comparative biology and taxonomic classification.</title>
        <authorList>
            <person name="Goeker M."/>
        </authorList>
    </citation>
    <scope>NUCLEOTIDE SEQUENCE [LARGE SCALE GENOMIC DNA]</scope>
    <source>
        <strain evidence="1 2">DSM 23711</strain>
    </source>
</reference>
<dbReference type="EMBL" id="JAFBDR010000008">
    <property type="protein sequence ID" value="MBM7571271.1"/>
    <property type="molecule type" value="Genomic_DNA"/>
</dbReference>
<keyword evidence="2" id="KW-1185">Reference proteome</keyword>
<proteinExistence type="predicted"/>
<evidence type="ECO:0008006" key="3">
    <source>
        <dbReference type="Google" id="ProtNLM"/>
    </source>
</evidence>